<dbReference type="FunFam" id="3.90.640.10:FF:000003">
    <property type="entry name" value="Molecular chaperone DnaK"/>
    <property type="match status" value="1"/>
</dbReference>
<keyword evidence="6 12" id="KW-0732">Signal</keyword>
<keyword evidence="10" id="KW-0492">Microsome</keyword>
<dbReference type="InterPro" id="IPR043129">
    <property type="entry name" value="ATPase_NBD"/>
</dbReference>
<evidence type="ECO:0000313" key="13">
    <source>
        <dbReference type="EMBL" id="PIK47097.1"/>
    </source>
</evidence>
<sequence length="431" mass="47339">MSTAVTVLGLSVLALLLAGYLGQQYLPPPKPRIVGIDLGTTYSCVAVYHAITGDIEVIPAEKNHKTIPSMVAFTPEGYRVGRAALSHVEEMPESTIFDAKRFIGKTFTEEELAAEIERYQFKIVNHGGKALFEVGTGTSKKIVSPEDVGATILKTLRKASEDFLEVPVNKVVMAVPAEFDMDQRNATRKAAALAGFEVMRVINEPTAAAMAYGLHKRDDVENIVVVDFGGGTLDVSLLNVQGGMFQTFAIAGNNHLGGQDLNHRLMLYLQDLLERKSEKTLKQADDIQRLRLAVEEVKLELTSNNSTSLSLHLPSLQKENFKLNITRKKFEELNKDIFTKVLEPIQIVLDESEMVASDIDEIILVGGSTRIPKVREIVGNFFGKVPNIEVDPELAVAYGVALQAGIIGGMWPLKVSAIEVNSRRLRKIQVT</sequence>
<evidence type="ECO:0000256" key="7">
    <source>
        <dbReference type="ARBA" id="ARBA00022741"/>
    </source>
</evidence>
<dbReference type="PROSITE" id="PS00329">
    <property type="entry name" value="HSP70_2"/>
    <property type="match status" value="1"/>
</dbReference>
<evidence type="ECO:0000256" key="11">
    <source>
        <dbReference type="ARBA" id="ARBA00031426"/>
    </source>
</evidence>
<dbReference type="EMBL" id="MRZV01000602">
    <property type="protein sequence ID" value="PIK47097.1"/>
    <property type="molecule type" value="Genomic_DNA"/>
</dbReference>
<dbReference type="InterPro" id="IPR042048">
    <property type="entry name" value="HSPA13"/>
</dbReference>
<dbReference type="Gene3D" id="3.90.640.10">
    <property type="entry name" value="Actin, Chain A, domain 4"/>
    <property type="match status" value="1"/>
</dbReference>
<evidence type="ECO:0000256" key="1">
    <source>
        <dbReference type="ARBA" id="ARBA00002077"/>
    </source>
</evidence>
<comment type="similarity">
    <text evidence="3">Belongs to the heat shock protein 70 family.</text>
</comment>
<feature type="signal peptide" evidence="12">
    <location>
        <begin position="1"/>
        <end position="22"/>
    </location>
</feature>
<dbReference type="InterPro" id="IPR013126">
    <property type="entry name" value="Hsp_70_fam"/>
</dbReference>
<accession>A0A2G8KGH2</accession>
<evidence type="ECO:0000256" key="2">
    <source>
        <dbReference type="ARBA" id="ARBA00004144"/>
    </source>
</evidence>
<dbReference type="Pfam" id="PF00012">
    <property type="entry name" value="HSP70"/>
    <property type="match status" value="1"/>
</dbReference>
<evidence type="ECO:0000256" key="12">
    <source>
        <dbReference type="SAM" id="SignalP"/>
    </source>
</evidence>
<dbReference type="PANTHER" id="PTHR19375">
    <property type="entry name" value="HEAT SHOCK PROTEIN 70KDA"/>
    <property type="match status" value="1"/>
</dbReference>
<proteinExistence type="inferred from homology"/>
<keyword evidence="7" id="KW-0547">Nucleotide-binding</keyword>
<dbReference type="PROSITE" id="PS00297">
    <property type="entry name" value="HSP70_1"/>
    <property type="match status" value="1"/>
</dbReference>
<evidence type="ECO:0000256" key="4">
    <source>
        <dbReference type="ARBA" id="ARBA00011671"/>
    </source>
</evidence>
<evidence type="ECO:0000313" key="14">
    <source>
        <dbReference type="Proteomes" id="UP000230750"/>
    </source>
</evidence>
<feature type="chain" id="PRO_5013795605" description="Heat shock 70 kDa protein 13" evidence="12">
    <location>
        <begin position="23"/>
        <end position="431"/>
    </location>
</feature>
<dbReference type="Gene3D" id="3.30.420.40">
    <property type="match status" value="2"/>
</dbReference>
<dbReference type="PROSITE" id="PS01036">
    <property type="entry name" value="HSP70_3"/>
    <property type="match status" value="1"/>
</dbReference>
<comment type="subunit">
    <text evidence="4">Binds UBQLN2.</text>
</comment>
<keyword evidence="9" id="KW-0067">ATP-binding</keyword>
<keyword evidence="8" id="KW-0256">Endoplasmic reticulum</keyword>
<evidence type="ECO:0000256" key="3">
    <source>
        <dbReference type="ARBA" id="ARBA00007381"/>
    </source>
</evidence>
<comment type="caution">
    <text evidence="13">The sequence shown here is derived from an EMBL/GenBank/DDBJ whole genome shotgun (WGS) entry which is preliminary data.</text>
</comment>
<organism evidence="13 14">
    <name type="scientific">Stichopus japonicus</name>
    <name type="common">Sea cucumber</name>
    <dbReference type="NCBI Taxonomy" id="307972"/>
    <lineage>
        <taxon>Eukaryota</taxon>
        <taxon>Metazoa</taxon>
        <taxon>Echinodermata</taxon>
        <taxon>Eleutherozoa</taxon>
        <taxon>Echinozoa</taxon>
        <taxon>Holothuroidea</taxon>
        <taxon>Aspidochirotacea</taxon>
        <taxon>Aspidochirotida</taxon>
        <taxon>Stichopodidae</taxon>
        <taxon>Apostichopus</taxon>
    </lineage>
</organism>
<name>A0A2G8KGH2_STIJA</name>
<reference evidence="13 14" key="1">
    <citation type="journal article" date="2017" name="PLoS Biol.">
        <title>The sea cucumber genome provides insights into morphological evolution and visceral regeneration.</title>
        <authorList>
            <person name="Zhang X."/>
            <person name="Sun L."/>
            <person name="Yuan J."/>
            <person name="Sun Y."/>
            <person name="Gao Y."/>
            <person name="Zhang L."/>
            <person name="Li S."/>
            <person name="Dai H."/>
            <person name="Hamel J.F."/>
            <person name="Liu C."/>
            <person name="Yu Y."/>
            <person name="Liu S."/>
            <person name="Lin W."/>
            <person name="Guo K."/>
            <person name="Jin S."/>
            <person name="Xu P."/>
            <person name="Storey K.B."/>
            <person name="Huan P."/>
            <person name="Zhang T."/>
            <person name="Zhou Y."/>
            <person name="Zhang J."/>
            <person name="Lin C."/>
            <person name="Li X."/>
            <person name="Xing L."/>
            <person name="Huo D."/>
            <person name="Sun M."/>
            <person name="Wang L."/>
            <person name="Mercier A."/>
            <person name="Li F."/>
            <person name="Yang H."/>
            <person name="Xiang J."/>
        </authorList>
    </citation>
    <scope>NUCLEOTIDE SEQUENCE [LARGE SCALE GENOMIC DNA]</scope>
    <source>
        <strain evidence="13">Shaxun</strain>
        <tissue evidence="13">Muscle</tissue>
    </source>
</reference>
<evidence type="ECO:0000256" key="8">
    <source>
        <dbReference type="ARBA" id="ARBA00022824"/>
    </source>
</evidence>
<evidence type="ECO:0000256" key="6">
    <source>
        <dbReference type="ARBA" id="ARBA00022729"/>
    </source>
</evidence>
<dbReference type="InterPro" id="IPR018181">
    <property type="entry name" value="Heat_shock_70_CS"/>
</dbReference>
<dbReference type="AlphaFoldDB" id="A0A2G8KGH2"/>
<dbReference type="STRING" id="307972.A0A2G8KGH2"/>
<comment type="function">
    <text evidence="1">Has peptide-independent ATPase activity.</text>
</comment>
<dbReference type="OrthoDB" id="2401965at2759"/>
<gene>
    <name evidence="13" type="ORF">BSL78_16044</name>
</gene>
<evidence type="ECO:0000256" key="9">
    <source>
        <dbReference type="ARBA" id="ARBA00022840"/>
    </source>
</evidence>
<dbReference type="GO" id="GO:0140662">
    <property type="term" value="F:ATP-dependent protein folding chaperone"/>
    <property type="evidence" value="ECO:0007669"/>
    <property type="project" value="InterPro"/>
</dbReference>
<dbReference type="PRINTS" id="PR00301">
    <property type="entry name" value="HEATSHOCK70"/>
</dbReference>
<dbReference type="CDD" id="cd10237">
    <property type="entry name" value="ASKHA_NBD_HSP70_HSPA13"/>
    <property type="match status" value="1"/>
</dbReference>
<evidence type="ECO:0000256" key="5">
    <source>
        <dbReference type="ARBA" id="ARBA00018765"/>
    </source>
</evidence>
<evidence type="ECO:0000256" key="10">
    <source>
        <dbReference type="ARBA" id="ARBA00022848"/>
    </source>
</evidence>
<dbReference type="Proteomes" id="UP000230750">
    <property type="component" value="Unassembled WGS sequence"/>
</dbReference>
<dbReference type="GO" id="GO:0005524">
    <property type="term" value="F:ATP binding"/>
    <property type="evidence" value="ECO:0007669"/>
    <property type="project" value="UniProtKB-KW"/>
</dbReference>
<dbReference type="SUPFAM" id="SSF53067">
    <property type="entry name" value="Actin-like ATPase domain"/>
    <property type="match status" value="2"/>
</dbReference>
<comment type="subcellular location">
    <subcellularLocation>
        <location evidence="2">Microsome</location>
    </subcellularLocation>
</comment>
<keyword evidence="14" id="KW-1185">Reference proteome</keyword>
<protein>
    <recommendedName>
        <fullName evidence="5">Heat shock 70 kDa protein 13</fullName>
    </recommendedName>
    <alternativeName>
        <fullName evidence="11">Stress-70 protein chaperone microsome-associated 60 kDa protein</fullName>
    </alternativeName>
</protein>